<dbReference type="EMBL" id="JAUHHV010000002">
    <property type="protein sequence ID" value="KAK1431586.1"/>
    <property type="molecule type" value="Genomic_DNA"/>
</dbReference>
<dbReference type="AlphaFoldDB" id="A0AAD8L2J3"/>
<proteinExistence type="predicted"/>
<reference evidence="1" key="1">
    <citation type="journal article" date="2023" name="bioRxiv">
        <title>Improved chromosome-level genome assembly for marigold (Tagetes erecta).</title>
        <authorList>
            <person name="Jiang F."/>
            <person name="Yuan L."/>
            <person name="Wang S."/>
            <person name="Wang H."/>
            <person name="Xu D."/>
            <person name="Wang A."/>
            <person name="Fan W."/>
        </authorList>
    </citation>
    <scope>NUCLEOTIDE SEQUENCE</scope>
    <source>
        <strain evidence="1">WSJ</strain>
        <tissue evidence="1">Leaf</tissue>
    </source>
</reference>
<organism evidence="1 2">
    <name type="scientific">Tagetes erecta</name>
    <name type="common">African marigold</name>
    <dbReference type="NCBI Taxonomy" id="13708"/>
    <lineage>
        <taxon>Eukaryota</taxon>
        <taxon>Viridiplantae</taxon>
        <taxon>Streptophyta</taxon>
        <taxon>Embryophyta</taxon>
        <taxon>Tracheophyta</taxon>
        <taxon>Spermatophyta</taxon>
        <taxon>Magnoliopsida</taxon>
        <taxon>eudicotyledons</taxon>
        <taxon>Gunneridae</taxon>
        <taxon>Pentapetalae</taxon>
        <taxon>asterids</taxon>
        <taxon>campanulids</taxon>
        <taxon>Asterales</taxon>
        <taxon>Asteraceae</taxon>
        <taxon>Asteroideae</taxon>
        <taxon>Heliantheae alliance</taxon>
        <taxon>Tageteae</taxon>
        <taxon>Tagetes</taxon>
    </lineage>
</organism>
<name>A0AAD8L2J3_TARER</name>
<comment type="caution">
    <text evidence="1">The sequence shown here is derived from an EMBL/GenBank/DDBJ whole genome shotgun (WGS) entry which is preliminary data.</text>
</comment>
<gene>
    <name evidence="1" type="ORF">QVD17_08046</name>
</gene>
<evidence type="ECO:0000313" key="1">
    <source>
        <dbReference type="EMBL" id="KAK1431586.1"/>
    </source>
</evidence>
<keyword evidence="2" id="KW-1185">Reference proteome</keyword>
<evidence type="ECO:0000313" key="2">
    <source>
        <dbReference type="Proteomes" id="UP001229421"/>
    </source>
</evidence>
<accession>A0AAD8L2J3</accession>
<sequence length="94" mass="10779">MSDTKNPKLIPSSNNWLSQSTIQRHLAQPHSPSLFMRIWLLPVYKPTRIRSIIRSNIFSSTKPLGFILLTNFLSVSLLPPLSSDLRYLPSLILY</sequence>
<protein>
    <submittedName>
        <fullName evidence="1">Uncharacterized protein</fullName>
    </submittedName>
</protein>
<dbReference type="Proteomes" id="UP001229421">
    <property type="component" value="Unassembled WGS sequence"/>
</dbReference>